<dbReference type="Pfam" id="PF22974">
    <property type="entry name" value="DUF7029"/>
    <property type="match status" value="1"/>
</dbReference>
<evidence type="ECO:0000256" key="1">
    <source>
        <dbReference type="SAM" id="SignalP"/>
    </source>
</evidence>
<evidence type="ECO:0000313" key="4">
    <source>
        <dbReference type="Proteomes" id="UP001365542"/>
    </source>
</evidence>
<feature type="chain" id="PRO_5043451954" description="DUF7029 domain-containing protein" evidence="1">
    <location>
        <begin position="21"/>
        <end position="617"/>
    </location>
</feature>
<dbReference type="Proteomes" id="UP001365542">
    <property type="component" value="Unassembled WGS sequence"/>
</dbReference>
<feature type="domain" description="DUF7029" evidence="2">
    <location>
        <begin position="112"/>
        <end position="217"/>
    </location>
</feature>
<organism evidence="3 4">
    <name type="scientific">Orbilia ellipsospora</name>
    <dbReference type="NCBI Taxonomy" id="2528407"/>
    <lineage>
        <taxon>Eukaryota</taxon>
        <taxon>Fungi</taxon>
        <taxon>Dikarya</taxon>
        <taxon>Ascomycota</taxon>
        <taxon>Pezizomycotina</taxon>
        <taxon>Orbiliomycetes</taxon>
        <taxon>Orbiliales</taxon>
        <taxon>Orbiliaceae</taxon>
        <taxon>Orbilia</taxon>
    </lineage>
</organism>
<name>A0AAV9XNP4_9PEZI</name>
<dbReference type="InterPro" id="IPR054293">
    <property type="entry name" value="DUF7029"/>
</dbReference>
<sequence>MFSLPLLSLVSALQVLSASAEFQQFSPYSGDNFMDNFAGYTGNPPGSHQALKTRDTDPINLLPIREEHLYPRMQKRSDDLSRLHLQDSVTLLFGKRASTDQIHLANVTAINPNPKHPVITLEKFDSLTKGIRCAGDTLILQFTSKDVMEYAIKQWDWVNQDSKDYFYLISQHHHSDCNPVDERKPHKVTAVKYDFKKHIAVLTLGATSWSETLGSFEFGFDTVDHKFEPSQQQTHEPVVKRGGESVTSVLDFPKLVLKHYCDGAGSLSWFIPACDRMNLFNLPYLLDAASSAAIEKAWDVIPEFDGGKESTDINWGKPGSKERVKLIGSDSAIKNGEVGKVAPQITTEINCVGCYLQGNVQFSAFGSKNEKGAMNLMVAFKPKLKGKLEIEFSGKVAIAKEFNLLEMFIWEALQAKVIKDIVALKPQFLNGPGVAMSAGVEGNFTLGFEMDTGADSSLILTGSHEKGLRAGGEGWDKLTASPVLHVSNLKATSEISPYFRFGIGIGADFFKGSAVTASVGFWGGLTPNFASTLTRGFDEKGVCGGKPEIGAKLETKFKVDLGYKTKAELKTKSDLINFLLSMIPRPQFLEDIGKTLNKDKSESLFEKGFSVCHAFEV</sequence>
<protein>
    <recommendedName>
        <fullName evidence="2">DUF7029 domain-containing protein</fullName>
    </recommendedName>
</protein>
<comment type="caution">
    <text evidence="3">The sequence shown here is derived from an EMBL/GenBank/DDBJ whole genome shotgun (WGS) entry which is preliminary data.</text>
</comment>
<accession>A0AAV9XNP4</accession>
<evidence type="ECO:0000259" key="2">
    <source>
        <dbReference type="Pfam" id="PF22974"/>
    </source>
</evidence>
<proteinExistence type="predicted"/>
<dbReference type="EMBL" id="JAVHJO010000002">
    <property type="protein sequence ID" value="KAK6542542.1"/>
    <property type="molecule type" value="Genomic_DNA"/>
</dbReference>
<gene>
    <name evidence="3" type="ORF">TWF694_006490</name>
</gene>
<dbReference type="AlphaFoldDB" id="A0AAV9XNP4"/>
<feature type="signal peptide" evidence="1">
    <location>
        <begin position="1"/>
        <end position="20"/>
    </location>
</feature>
<evidence type="ECO:0000313" key="3">
    <source>
        <dbReference type="EMBL" id="KAK6542542.1"/>
    </source>
</evidence>
<reference evidence="3 4" key="1">
    <citation type="submission" date="2019-10" db="EMBL/GenBank/DDBJ databases">
        <authorList>
            <person name="Palmer J.M."/>
        </authorList>
    </citation>
    <scope>NUCLEOTIDE SEQUENCE [LARGE SCALE GENOMIC DNA]</scope>
    <source>
        <strain evidence="3 4">TWF694</strain>
    </source>
</reference>
<keyword evidence="1" id="KW-0732">Signal</keyword>
<keyword evidence="4" id="KW-1185">Reference proteome</keyword>